<accession>A0A6C0BTU8</accession>
<evidence type="ECO:0000313" key="1">
    <source>
        <dbReference type="EMBL" id="QHS95462.1"/>
    </source>
</evidence>
<proteinExistence type="predicted"/>
<organism evidence="1">
    <name type="scientific">viral metagenome</name>
    <dbReference type="NCBI Taxonomy" id="1070528"/>
    <lineage>
        <taxon>unclassified sequences</taxon>
        <taxon>metagenomes</taxon>
        <taxon>organismal metagenomes</taxon>
    </lineage>
</organism>
<name>A0A6C0BTU8_9ZZZZ</name>
<sequence>MSNSEKRVKVKRNQPRKKHLFETDPNYLILYLDMLKQEKYWRTQGQYYMARECQRRAFNLRSEKIDEYNSYLKTESLYCPTKKTPFDCVK</sequence>
<protein>
    <submittedName>
        <fullName evidence="1">Uncharacterized protein</fullName>
    </submittedName>
</protein>
<dbReference type="AlphaFoldDB" id="A0A6C0BTU8"/>
<dbReference type="EMBL" id="MN739251">
    <property type="protein sequence ID" value="QHS95462.1"/>
    <property type="molecule type" value="Genomic_DNA"/>
</dbReference>
<reference evidence="1" key="1">
    <citation type="journal article" date="2020" name="Nature">
        <title>Giant virus diversity and host interactions through global metagenomics.</title>
        <authorList>
            <person name="Schulz F."/>
            <person name="Roux S."/>
            <person name="Paez-Espino D."/>
            <person name="Jungbluth S."/>
            <person name="Walsh D.A."/>
            <person name="Denef V.J."/>
            <person name="McMahon K.D."/>
            <person name="Konstantinidis K.T."/>
            <person name="Eloe-Fadrosh E.A."/>
            <person name="Kyrpides N.C."/>
            <person name="Woyke T."/>
        </authorList>
    </citation>
    <scope>NUCLEOTIDE SEQUENCE</scope>
    <source>
        <strain evidence="1">GVMAG-M-3300018428-35</strain>
    </source>
</reference>